<evidence type="ECO:0000256" key="7">
    <source>
        <dbReference type="ARBA" id="ARBA00048744"/>
    </source>
</evidence>
<protein>
    <recommendedName>
        <fullName evidence="8">RNA-dependent RNA polymerase</fullName>
        <ecNumber evidence="8">2.7.7.48</ecNumber>
    </recommendedName>
</protein>
<name>A0A0D2ILA4_9EURO</name>
<dbReference type="Pfam" id="PF26253">
    <property type="entry name" value="RdRP_head"/>
    <property type="match status" value="1"/>
</dbReference>
<dbReference type="HOGENOM" id="CLU_001366_0_2_1"/>
<dbReference type="VEuPathDB" id="FungiDB:Z518_04455"/>
<evidence type="ECO:0000313" key="12">
    <source>
        <dbReference type="EMBL" id="KIX06479.1"/>
    </source>
</evidence>
<keyword evidence="4 8" id="KW-0548">Nucleotidyltransferase</keyword>
<dbReference type="CDD" id="cd00590">
    <property type="entry name" value="RRM_SF"/>
    <property type="match status" value="1"/>
</dbReference>
<gene>
    <name evidence="12" type="ORF">Z518_04455</name>
</gene>
<keyword evidence="3 8" id="KW-0808">Transferase</keyword>
<evidence type="ECO:0000259" key="11">
    <source>
        <dbReference type="Pfam" id="PF26253"/>
    </source>
</evidence>
<keyword evidence="2 8" id="KW-0696">RNA-directed RNA polymerase</keyword>
<dbReference type="InterPro" id="IPR058752">
    <property type="entry name" value="RDRP_C_head"/>
</dbReference>
<evidence type="ECO:0000256" key="5">
    <source>
        <dbReference type="ARBA" id="ARBA00022884"/>
    </source>
</evidence>
<dbReference type="OrthoDB" id="6513042at2759"/>
<comment type="similarity">
    <text evidence="1 8">Belongs to the RdRP family.</text>
</comment>
<dbReference type="RefSeq" id="XP_013273615.1">
    <property type="nucleotide sequence ID" value="XM_013418161.1"/>
</dbReference>
<keyword evidence="5 8" id="KW-0694">RNA-binding</keyword>
<sequence>MDPRPHAAVSRSGPQVAVADPTRRPPAEEWRKWPSVRAFIPNLPRGTTTYDIHKNLQRFGKVEFIRIEETRQGVFARTAHVTFKAPWDPIYRNGIEFRIRDGGREVRHQVKVNYAYTQMSARPIESPIRKGIKYHPEMTLHAEAIDFGYLERPTSMVIKATRGDPPIKLLLNLNRLEIEVHFPIVMQSKGKSTTRAYRFFVALDDQISLCEVQQHGVTSLVFHLNNPPWYSRQLKEAMQMSHAPDAFRWSADDTWSRQTDIVDDKDTYAKIDNTPVSVRKLYNSIDIARWTTFRVTVRPRSPVNDSLRQFLRALEDFNVPVTQNCSFKITPSPGKEAPVWNLLDGPQHPHSLTEQLSAVYLPFELRYQLEVCISQGWLNEYTINEAFLQRLISLPTQRAKQMLVHVDSYQKRVYDPMEIFTDLKYSRPVKARALPSNCVELYHATVTATGILFHTPSVEVTNRIVRKYQRYSDRFLRVRFEDDACRGKTRLYSATNGRMKLIFDRVRRTMRKGIVLGDRRYEFLAWGNSQLREHGAYFFASIRNPHIDADSIRESMGNFDREKVVAKRAARMGQCFSTTKPVSWVSRRSWKKDPIPDIIEGQYNFSDGIGIISGLAANIVSTSLGRKGRTPSAFQFRLGGCKGVLAVDPNRKGNDIRMRPSQYKFDCESDELEIIRVSEFWQPFLNRQLILVLSDLGVPDKVFLRKQQECIRALDRAMVDDAAALRSLRENVDPNLMTLNIATMIENGFRQTNEPFVTSLLRLYRAWTLKYLKEKAKIPVAQGAFVLGIVDETNTLKGYTKPKANDDPTKPPQEPPLPQIFIQYTDQHTGQPRIVEGICAIARNPSLHRGDVRVVVAVDVPELHHCCDVLVMPANGDRDLASMCSGGDLDGDDYMVIWDPDLIPTEWHAEPFLYEPPDPVTKEEISTDDIIDFFCDYLQNDYLGRIAHAHLAAADYLDEGIRSSQCLELVKLHSMAVDYPKTGVPAKMERHLERNNWPHFMEKKRNGVYRSRKILGQLYDAVEKVNFQPNWSGAFDRRILTHKPPPEPVLEQVIKLKKSYDEAMRRIMAQHQIRTEFEVWSTFVLHHSKAARDFKFHEEIGQHAKTLKEQYYEAISQEAGGNEFEKLAPFALAAYHITYNEVRQVQEEAYNPPNSEDVEGPTDNTVEMPFISFPWVLEDVLGKIANHTILEYEVAVSEPMEKAETTGNESDRIKTLLQALDNTEGSGNLMDSNDRPSPPSVQAGSSPDRGVIGENEVSVFQPLIEDPTRSKQHNLSDLAPLKTVTNTGARIFDDYSASDNSPLVSTVNSTLGATESSSTSPDEANAPQSCLSQSKGVSGVSLANDTSSHKDAMPFTPADSPTPAFLEHYLKDPAMMSKEEAIAAGVLGDSDDDDYGY</sequence>
<evidence type="ECO:0000256" key="1">
    <source>
        <dbReference type="ARBA" id="ARBA00005762"/>
    </source>
</evidence>
<dbReference type="PANTHER" id="PTHR23079">
    <property type="entry name" value="RNA-DEPENDENT RNA POLYMERASE"/>
    <property type="match status" value="1"/>
</dbReference>
<dbReference type="InterPro" id="IPR035979">
    <property type="entry name" value="RBD_domain_sf"/>
</dbReference>
<dbReference type="PANTHER" id="PTHR23079:SF55">
    <property type="entry name" value="RNA-DIRECTED RNA POLYMERASE"/>
    <property type="match status" value="1"/>
</dbReference>
<evidence type="ECO:0000313" key="13">
    <source>
        <dbReference type="Proteomes" id="UP000053617"/>
    </source>
</evidence>
<dbReference type="Pfam" id="PF05183">
    <property type="entry name" value="RdRP"/>
    <property type="match status" value="1"/>
</dbReference>
<feature type="compositionally biased region" description="Polar residues" evidence="9">
    <location>
        <begin position="1297"/>
        <end position="1346"/>
    </location>
</feature>
<dbReference type="GO" id="GO:0031380">
    <property type="term" value="C:nuclear RNA-directed RNA polymerase complex"/>
    <property type="evidence" value="ECO:0007669"/>
    <property type="project" value="TreeGrafter"/>
</dbReference>
<dbReference type="EC" id="2.7.7.48" evidence="8"/>
<accession>A0A0D2ILA4</accession>
<dbReference type="InterPro" id="IPR057596">
    <property type="entry name" value="RDRP_core"/>
</dbReference>
<reference evidence="12 13" key="1">
    <citation type="submission" date="2015-01" db="EMBL/GenBank/DDBJ databases">
        <title>The Genome Sequence of Rhinocladiella mackenzie CBS 650.93.</title>
        <authorList>
            <consortium name="The Broad Institute Genomics Platform"/>
            <person name="Cuomo C."/>
            <person name="de Hoog S."/>
            <person name="Gorbushina A."/>
            <person name="Stielow B."/>
            <person name="Teixiera M."/>
            <person name="Abouelleil A."/>
            <person name="Chapman S.B."/>
            <person name="Priest M."/>
            <person name="Young S.K."/>
            <person name="Wortman J."/>
            <person name="Nusbaum C."/>
            <person name="Birren B."/>
        </authorList>
    </citation>
    <scope>NUCLEOTIDE SEQUENCE [LARGE SCALE GENOMIC DNA]</scope>
    <source>
        <strain evidence="12 13">CBS 650.93</strain>
    </source>
</reference>
<dbReference type="GO" id="GO:0003723">
    <property type="term" value="F:RNA binding"/>
    <property type="evidence" value="ECO:0007669"/>
    <property type="project" value="UniProtKB-KW"/>
</dbReference>
<feature type="region of interest" description="Disordered" evidence="9">
    <location>
        <begin position="1223"/>
        <end position="1252"/>
    </location>
</feature>
<dbReference type="GeneID" id="25292526"/>
<evidence type="ECO:0000256" key="6">
    <source>
        <dbReference type="ARBA" id="ARBA00023158"/>
    </source>
</evidence>
<dbReference type="InterPro" id="IPR007855">
    <property type="entry name" value="RDRP"/>
</dbReference>
<feature type="domain" description="RDRP C-terminal head" evidence="11">
    <location>
        <begin position="1048"/>
        <end position="1186"/>
    </location>
</feature>
<organism evidence="12 13">
    <name type="scientific">Rhinocladiella mackenziei CBS 650.93</name>
    <dbReference type="NCBI Taxonomy" id="1442369"/>
    <lineage>
        <taxon>Eukaryota</taxon>
        <taxon>Fungi</taxon>
        <taxon>Dikarya</taxon>
        <taxon>Ascomycota</taxon>
        <taxon>Pezizomycotina</taxon>
        <taxon>Eurotiomycetes</taxon>
        <taxon>Chaetothyriomycetidae</taxon>
        <taxon>Chaetothyriales</taxon>
        <taxon>Herpotrichiellaceae</taxon>
        <taxon>Rhinocladiella</taxon>
    </lineage>
</organism>
<evidence type="ECO:0000256" key="2">
    <source>
        <dbReference type="ARBA" id="ARBA00022484"/>
    </source>
</evidence>
<evidence type="ECO:0000256" key="9">
    <source>
        <dbReference type="SAM" id="MobiDB-lite"/>
    </source>
</evidence>
<evidence type="ECO:0000256" key="4">
    <source>
        <dbReference type="ARBA" id="ARBA00022695"/>
    </source>
</evidence>
<proteinExistence type="inferred from homology"/>
<feature type="region of interest" description="Disordered" evidence="9">
    <location>
        <begin position="1294"/>
        <end position="1364"/>
    </location>
</feature>
<dbReference type="GO" id="GO:0003968">
    <property type="term" value="F:RNA-directed RNA polymerase activity"/>
    <property type="evidence" value="ECO:0007669"/>
    <property type="project" value="UniProtKB-KW"/>
</dbReference>
<keyword evidence="13" id="KW-1185">Reference proteome</keyword>
<dbReference type="SUPFAM" id="SSF54928">
    <property type="entry name" value="RNA-binding domain, RBD"/>
    <property type="match status" value="1"/>
</dbReference>
<dbReference type="EMBL" id="KN847477">
    <property type="protein sequence ID" value="KIX06479.1"/>
    <property type="molecule type" value="Genomic_DNA"/>
</dbReference>
<evidence type="ECO:0000256" key="8">
    <source>
        <dbReference type="RuleBase" id="RU363098"/>
    </source>
</evidence>
<evidence type="ECO:0000256" key="3">
    <source>
        <dbReference type="ARBA" id="ARBA00022679"/>
    </source>
</evidence>
<dbReference type="Proteomes" id="UP000053617">
    <property type="component" value="Unassembled WGS sequence"/>
</dbReference>
<evidence type="ECO:0000259" key="10">
    <source>
        <dbReference type="Pfam" id="PF05183"/>
    </source>
</evidence>
<keyword evidence="6" id="KW-0943">RNA-mediated gene silencing</keyword>
<dbReference type="GO" id="GO:0030422">
    <property type="term" value="P:siRNA processing"/>
    <property type="evidence" value="ECO:0007669"/>
    <property type="project" value="TreeGrafter"/>
</dbReference>
<feature type="domain" description="RDRP core" evidence="10">
    <location>
        <begin position="446"/>
        <end position="1022"/>
    </location>
</feature>
<comment type="catalytic activity">
    <reaction evidence="7 8">
        <text>RNA(n) + a ribonucleoside 5'-triphosphate = RNA(n+1) + diphosphate</text>
        <dbReference type="Rhea" id="RHEA:21248"/>
        <dbReference type="Rhea" id="RHEA-COMP:14527"/>
        <dbReference type="Rhea" id="RHEA-COMP:17342"/>
        <dbReference type="ChEBI" id="CHEBI:33019"/>
        <dbReference type="ChEBI" id="CHEBI:61557"/>
        <dbReference type="ChEBI" id="CHEBI:140395"/>
        <dbReference type="EC" id="2.7.7.48"/>
    </reaction>
</comment>
<feature type="region of interest" description="Disordered" evidence="9">
    <location>
        <begin position="1"/>
        <end position="27"/>
    </location>
</feature>
<dbReference type="STRING" id="1442369.A0A0D2ILA4"/>